<dbReference type="RefSeq" id="WP_283716342.1">
    <property type="nucleotide sequence ID" value="NZ_JASJND010000006.1"/>
</dbReference>
<keyword evidence="3" id="KW-1185">Reference proteome</keyword>
<dbReference type="PANTHER" id="PTHR43433:SF4">
    <property type="entry name" value="NON-HEME CHLOROPEROXIDASE-RELATED"/>
    <property type="match status" value="1"/>
</dbReference>
<proteinExistence type="predicted"/>
<dbReference type="Proteomes" id="UP001321481">
    <property type="component" value="Unassembled WGS sequence"/>
</dbReference>
<protein>
    <submittedName>
        <fullName evidence="2">Alpha/beta fold hydrolase</fullName>
    </submittedName>
</protein>
<name>A0ABT6ZG06_9MICO</name>
<organism evidence="2 3">
    <name type="scientific">Microbacterium dauci</name>
    <dbReference type="NCBI Taxonomy" id="3048008"/>
    <lineage>
        <taxon>Bacteria</taxon>
        <taxon>Bacillati</taxon>
        <taxon>Actinomycetota</taxon>
        <taxon>Actinomycetes</taxon>
        <taxon>Micrococcales</taxon>
        <taxon>Microbacteriaceae</taxon>
        <taxon>Microbacterium</taxon>
    </lineage>
</organism>
<dbReference type="Gene3D" id="3.40.50.1820">
    <property type="entry name" value="alpha/beta hydrolase"/>
    <property type="match status" value="1"/>
</dbReference>
<keyword evidence="2" id="KW-0378">Hydrolase</keyword>
<dbReference type="PANTHER" id="PTHR43433">
    <property type="entry name" value="HYDROLASE, ALPHA/BETA FOLD FAMILY PROTEIN"/>
    <property type="match status" value="1"/>
</dbReference>
<gene>
    <name evidence="2" type="ORF">QNI14_09430</name>
</gene>
<reference evidence="2 3" key="1">
    <citation type="submission" date="2023-05" db="EMBL/GenBank/DDBJ databases">
        <title>Microbacterium dauci sp.nov., Isolated from Carrot Rhizosphere Soil.</title>
        <authorList>
            <person name="Xiao Z."/>
            <person name="Zheng J."/>
        </authorList>
    </citation>
    <scope>NUCLEOTIDE SEQUENCE [LARGE SCALE GENOMIC DNA]</scope>
    <source>
        <strain evidence="2 3">LX3-4</strain>
    </source>
</reference>
<dbReference type="SUPFAM" id="SSF53474">
    <property type="entry name" value="alpha/beta-Hydrolases"/>
    <property type="match status" value="1"/>
</dbReference>
<sequence length="272" mass="28392">MKISHPLLADHVVHATTEHPGRDRPVLLWHHGSPQTGAVLPPVAEAAASAGLDVVSVARPAYGGAARELYRDVRSVAVGLERVLEAFELDDVVSVGASGGGPHALACAAVMPARIRGVVTLAGIAPFRPGDETWFEGMADPSGLRTAAEGFEARTAHLEVEEFDPSSFIAADYAALESSWASLGADVAASEEWGSDGLVDDDVAFTRPWGFDIGNIETPVVVAHGDLDRVVPFSHGEALAAGLRNATLLRVDGAGHISVLEHLSEALAALPR</sequence>
<dbReference type="InterPro" id="IPR029058">
    <property type="entry name" value="AB_hydrolase_fold"/>
</dbReference>
<evidence type="ECO:0000313" key="2">
    <source>
        <dbReference type="EMBL" id="MDJ1114675.1"/>
    </source>
</evidence>
<dbReference type="InterPro" id="IPR000073">
    <property type="entry name" value="AB_hydrolase_1"/>
</dbReference>
<dbReference type="EMBL" id="JASJND010000006">
    <property type="protein sequence ID" value="MDJ1114675.1"/>
    <property type="molecule type" value="Genomic_DNA"/>
</dbReference>
<dbReference type="Pfam" id="PF00561">
    <property type="entry name" value="Abhydrolase_1"/>
    <property type="match status" value="1"/>
</dbReference>
<dbReference type="GO" id="GO:0016787">
    <property type="term" value="F:hydrolase activity"/>
    <property type="evidence" value="ECO:0007669"/>
    <property type="project" value="UniProtKB-KW"/>
</dbReference>
<evidence type="ECO:0000313" key="3">
    <source>
        <dbReference type="Proteomes" id="UP001321481"/>
    </source>
</evidence>
<dbReference type="InterPro" id="IPR050471">
    <property type="entry name" value="AB_hydrolase"/>
</dbReference>
<accession>A0ABT6ZG06</accession>
<evidence type="ECO:0000259" key="1">
    <source>
        <dbReference type="Pfam" id="PF00561"/>
    </source>
</evidence>
<comment type="caution">
    <text evidence="2">The sequence shown here is derived from an EMBL/GenBank/DDBJ whole genome shotgun (WGS) entry which is preliminary data.</text>
</comment>
<feature type="domain" description="AB hydrolase-1" evidence="1">
    <location>
        <begin position="25"/>
        <end position="262"/>
    </location>
</feature>